<dbReference type="InterPro" id="IPR015943">
    <property type="entry name" value="WD40/YVTN_repeat-like_dom_sf"/>
</dbReference>
<dbReference type="KEGG" id="naci:NUH88_18410"/>
<name>A0A9J7APM3_9PROT</name>
<reference evidence="2" key="1">
    <citation type="submission" date="2022-08" db="EMBL/GenBank/DDBJ databases">
        <title>Nisaea acidiphila sp. nov., isolated from a marine algal debris and emended description of the genus Nisaea Urios et al. 2008.</title>
        <authorList>
            <person name="Kwon K."/>
        </authorList>
    </citation>
    <scope>NUCLEOTIDE SEQUENCE</scope>
    <source>
        <strain evidence="2">MEBiC11861</strain>
    </source>
</reference>
<dbReference type="SUPFAM" id="SSF50998">
    <property type="entry name" value="Quinoprotein alcohol dehydrogenase-like"/>
    <property type="match status" value="1"/>
</dbReference>
<dbReference type="Proteomes" id="UP001060336">
    <property type="component" value="Chromosome"/>
</dbReference>
<feature type="domain" description="Pyrrolo-quinoline quinone repeat" evidence="1">
    <location>
        <begin position="98"/>
        <end position="151"/>
    </location>
</feature>
<accession>A0A9J7APM3</accession>
<dbReference type="AlphaFoldDB" id="A0A9J7APM3"/>
<dbReference type="InterPro" id="IPR011047">
    <property type="entry name" value="Quinoprotein_ADH-like_sf"/>
</dbReference>
<dbReference type="Pfam" id="PF13360">
    <property type="entry name" value="PQQ_2"/>
    <property type="match status" value="3"/>
</dbReference>
<evidence type="ECO:0000259" key="1">
    <source>
        <dbReference type="Pfam" id="PF13360"/>
    </source>
</evidence>
<dbReference type="Gene3D" id="2.130.10.10">
    <property type="entry name" value="YVTN repeat-like/Quinoprotein amine dehydrogenase"/>
    <property type="match status" value="1"/>
</dbReference>
<dbReference type="EMBL" id="CP102480">
    <property type="protein sequence ID" value="UUX49360.1"/>
    <property type="molecule type" value="Genomic_DNA"/>
</dbReference>
<organism evidence="2 3">
    <name type="scientific">Nisaea acidiphila</name>
    <dbReference type="NCBI Taxonomy" id="1862145"/>
    <lineage>
        <taxon>Bacteria</taxon>
        <taxon>Pseudomonadati</taxon>
        <taxon>Pseudomonadota</taxon>
        <taxon>Alphaproteobacteria</taxon>
        <taxon>Rhodospirillales</taxon>
        <taxon>Thalassobaculaceae</taxon>
        <taxon>Nisaea</taxon>
    </lineage>
</organism>
<dbReference type="PANTHER" id="PTHR34512:SF30">
    <property type="entry name" value="OUTER MEMBRANE PROTEIN ASSEMBLY FACTOR BAMB"/>
    <property type="match status" value="1"/>
</dbReference>
<gene>
    <name evidence="2" type="ORF">NUH88_18410</name>
</gene>
<protein>
    <submittedName>
        <fullName evidence="2">PQQ-binding-like beta-propeller repeat protein</fullName>
    </submittedName>
</protein>
<keyword evidence="3" id="KW-1185">Reference proteome</keyword>
<dbReference type="PANTHER" id="PTHR34512">
    <property type="entry name" value="CELL SURFACE PROTEIN"/>
    <property type="match status" value="1"/>
</dbReference>
<dbReference type="SMART" id="SM00564">
    <property type="entry name" value="PQQ"/>
    <property type="match status" value="6"/>
</dbReference>
<evidence type="ECO:0000313" key="2">
    <source>
        <dbReference type="EMBL" id="UUX49360.1"/>
    </source>
</evidence>
<dbReference type="RefSeq" id="WP_257767951.1">
    <property type="nucleotide sequence ID" value="NZ_CP102480.1"/>
</dbReference>
<dbReference type="PROSITE" id="PS51257">
    <property type="entry name" value="PROKAR_LIPOPROTEIN"/>
    <property type="match status" value="1"/>
</dbReference>
<sequence>MTGLHFRRFSQCALLAGMLLLQGCSDGLFFGEEQDGPPLPGERLPVLALEQSLVADPNLAEQRIVLPRPVENADWPQPGGNAVHAMQHLAAGDVLSRVWTTDIGSGSDSDNQLIASPIVVDGMIYAMDSEGEISALKTENGERVWSAETRPDDEDDTIYPGAIAAGDGKLIAATGYSEVIAFDLKTGEEVWRSRLPGPTRGAPTVADGRVFLTILGNQSFALDLTDGTRIWSHTGIAEESALLGIASAAVSGSSAIIPYSSGELFVLRVENGRLLWNDNLSSVRGINAVSRLSDIRGNPVVDDGLVIAVSQSGRLIATDLQSGRRVWEARIGGNQTPWAAGDYVFVVSSLGEVLALTKRRGRIHWIQQLPVFENPEDKEGVITYSGPVLVSDRLLVGSSTGEVYAISPYSGKILGKIDVGSAVFIAPIVAGRTVYFLTDDGDLEAFR</sequence>
<evidence type="ECO:0000313" key="3">
    <source>
        <dbReference type="Proteomes" id="UP001060336"/>
    </source>
</evidence>
<feature type="domain" description="Pyrrolo-quinoline quinone repeat" evidence="1">
    <location>
        <begin position="386"/>
        <end position="446"/>
    </location>
</feature>
<dbReference type="InterPro" id="IPR002372">
    <property type="entry name" value="PQQ_rpt_dom"/>
</dbReference>
<proteinExistence type="predicted"/>
<feature type="domain" description="Pyrrolo-quinoline quinone repeat" evidence="1">
    <location>
        <begin position="163"/>
        <end position="367"/>
    </location>
</feature>
<dbReference type="InterPro" id="IPR018391">
    <property type="entry name" value="PQQ_b-propeller_rpt"/>
</dbReference>